<reference evidence="1" key="1">
    <citation type="submission" date="2020-07" db="EMBL/GenBank/DDBJ databases">
        <title>Multicomponent nature underlies the extraordinary mechanical properties of spider dragline silk.</title>
        <authorList>
            <person name="Kono N."/>
            <person name="Nakamura H."/>
            <person name="Mori M."/>
            <person name="Yoshida Y."/>
            <person name="Ohtoshi R."/>
            <person name="Malay A.D."/>
            <person name="Moran D.A.P."/>
            <person name="Tomita M."/>
            <person name="Numata K."/>
            <person name="Arakawa K."/>
        </authorList>
    </citation>
    <scope>NUCLEOTIDE SEQUENCE</scope>
</reference>
<organism evidence="1 2">
    <name type="scientific">Trichonephila clavata</name>
    <name type="common">Joro spider</name>
    <name type="synonym">Nephila clavata</name>
    <dbReference type="NCBI Taxonomy" id="2740835"/>
    <lineage>
        <taxon>Eukaryota</taxon>
        <taxon>Metazoa</taxon>
        <taxon>Ecdysozoa</taxon>
        <taxon>Arthropoda</taxon>
        <taxon>Chelicerata</taxon>
        <taxon>Arachnida</taxon>
        <taxon>Araneae</taxon>
        <taxon>Araneomorphae</taxon>
        <taxon>Entelegynae</taxon>
        <taxon>Araneoidea</taxon>
        <taxon>Nephilidae</taxon>
        <taxon>Trichonephila</taxon>
    </lineage>
</organism>
<dbReference type="EMBL" id="BMAO01038384">
    <property type="protein sequence ID" value="GFR24545.1"/>
    <property type="molecule type" value="Genomic_DNA"/>
</dbReference>
<evidence type="ECO:0000313" key="1">
    <source>
        <dbReference type="EMBL" id="GFR24545.1"/>
    </source>
</evidence>
<comment type="caution">
    <text evidence="1">The sequence shown here is derived from an EMBL/GenBank/DDBJ whole genome shotgun (WGS) entry which is preliminary data.</text>
</comment>
<accession>A0A8X6HLL5</accession>
<gene>
    <name evidence="1" type="ORF">TNCT_95861</name>
</gene>
<dbReference type="Proteomes" id="UP000887116">
    <property type="component" value="Unassembled WGS sequence"/>
</dbReference>
<name>A0A8X6HLL5_TRICU</name>
<protein>
    <submittedName>
        <fullName evidence="1">Uncharacterized protein</fullName>
    </submittedName>
</protein>
<evidence type="ECO:0000313" key="2">
    <source>
        <dbReference type="Proteomes" id="UP000887116"/>
    </source>
</evidence>
<proteinExistence type="predicted"/>
<dbReference type="AlphaFoldDB" id="A0A8X6HLL5"/>
<keyword evidence="2" id="KW-1185">Reference proteome</keyword>
<sequence>MGELYEYEDILEITARPYTRNPLCRGFSFKKIMIRNTDSSTSKSDSPPALRVGSSQSTDLNIMSGIRLELERCLLKTNVRNATGNL</sequence>